<dbReference type="CDD" id="cd00729">
    <property type="entry name" value="rubredoxin_SM"/>
    <property type="match status" value="1"/>
</dbReference>
<dbReference type="Gene3D" id="3.90.700.10">
    <property type="entry name" value="Succinate dehydrogenase/fumarate reductase flavoprotein, catalytic domain"/>
    <property type="match status" value="1"/>
</dbReference>
<evidence type="ECO:0000256" key="2">
    <source>
        <dbReference type="ARBA" id="ARBA00001974"/>
    </source>
</evidence>
<protein>
    <submittedName>
        <fullName evidence="7">Rubredoxin</fullName>
    </submittedName>
</protein>
<feature type="domain" description="Rubredoxin-like" evidence="6">
    <location>
        <begin position="1"/>
        <end position="35"/>
    </location>
</feature>
<dbReference type="SUPFAM" id="SSF51905">
    <property type="entry name" value="FAD/NAD(P)-binding domain"/>
    <property type="match status" value="1"/>
</dbReference>
<dbReference type="Proteomes" id="UP001519306">
    <property type="component" value="Unassembled WGS sequence"/>
</dbReference>
<dbReference type="PRINTS" id="PR00469">
    <property type="entry name" value="PNDRDTASEII"/>
</dbReference>
<dbReference type="PROSITE" id="PS50903">
    <property type="entry name" value="RUBREDOXIN_LIKE"/>
    <property type="match status" value="1"/>
</dbReference>
<dbReference type="SUPFAM" id="SSF57802">
    <property type="entry name" value="Rubredoxin-like"/>
    <property type="match status" value="1"/>
</dbReference>
<dbReference type="RefSeq" id="WP_210062064.1">
    <property type="nucleotide sequence ID" value="NZ_JAGGLJ010000021.1"/>
</dbReference>
<dbReference type="InterPro" id="IPR027477">
    <property type="entry name" value="Succ_DH/fumarate_Rdtase_cat_sf"/>
</dbReference>
<dbReference type="InterPro" id="IPR048574">
    <property type="entry name" value="RUBY_RBDX"/>
</dbReference>
<comment type="cofactor">
    <cofactor evidence="2">
        <name>FAD</name>
        <dbReference type="ChEBI" id="CHEBI:57692"/>
    </cofactor>
</comment>
<comment type="caution">
    <text evidence="7">The sequence shown here is derived from an EMBL/GenBank/DDBJ whole genome shotgun (WGS) entry which is preliminary data.</text>
</comment>
<reference evidence="7 8" key="1">
    <citation type="submission" date="2021-03" db="EMBL/GenBank/DDBJ databases">
        <title>Genomic Encyclopedia of Type Strains, Phase IV (KMG-IV): sequencing the most valuable type-strain genomes for metagenomic binning, comparative biology and taxonomic classification.</title>
        <authorList>
            <person name="Goeker M."/>
        </authorList>
    </citation>
    <scope>NUCLEOTIDE SEQUENCE [LARGE SCALE GENOMIC DNA]</scope>
    <source>
        <strain evidence="7 8">DSM 27563</strain>
    </source>
</reference>
<organism evidence="7 8">
    <name type="scientific">Peptoniphilus stercorisuis</name>
    <dbReference type="NCBI Taxonomy" id="1436965"/>
    <lineage>
        <taxon>Bacteria</taxon>
        <taxon>Bacillati</taxon>
        <taxon>Bacillota</taxon>
        <taxon>Tissierellia</taxon>
        <taxon>Tissierellales</taxon>
        <taxon>Peptoniphilaceae</taxon>
        <taxon>Peptoniphilus</taxon>
    </lineage>
</organism>
<evidence type="ECO:0000256" key="5">
    <source>
        <dbReference type="ARBA" id="ARBA00023002"/>
    </source>
</evidence>
<dbReference type="Pfam" id="PF00890">
    <property type="entry name" value="FAD_binding_2"/>
    <property type="match status" value="1"/>
</dbReference>
<evidence type="ECO:0000256" key="4">
    <source>
        <dbReference type="ARBA" id="ARBA00022827"/>
    </source>
</evidence>
<evidence type="ECO:0000313" key="7">
    <source>
        <dbReference type="EMBL" id="MBP2026115.1"/>
    </source>
</evidence>
<sequence>MKKWRCLICNYIHEGDSPPDICPVCGASSENFVLVEDDVEVSKNTKKLDDVFVDFLVVGSGAAGLSAAIVAKNDGLNVLVIEKGEVAGGTTARSGARYWIPNNRAQKRSGIEDNLDDAIKYMCRYSFPNDFNEDKEFFGIDELSFNLIKTYCNTGHKVVDLFADIGLMESEMQYSWKRLPQVDYMETISENKKYRGRTIMPKTEKGESVRGIDLVNFMTSWLLKNNVEIRLNTSAEEILQNDDKEVIGISVKSPDGIYNIYANKGVYFGSGGFSHNPELMRRFQNIPSYGGCAFTENTGDFVRMAESIGAKLSNMNNAYRTQALYEGYLNNPTGVNSVFYIVGDSTIQVNKYGKRVVNEKRNYNDRTLIHGTWDAVKGEFPNKFLFLIMDSRTASNWQGMPPIVGGSAEKMPFVICGSDVDDLTKNIEKRLNTLKDDTNNFELDSNFSKNLKETIKNFNSYYEDGVDKEFNRGASEYDNEFFTFPPLSPKGITWPPKDSKNLSIYPIEDGPLYAFILSAGTLDTNGGPMINERAQILDFNNEPVVGLYGGGNCIASPGKAAYWGAGATIGNGMVWGYIAAKDANK</sequence>
<evidence type="ECO:0000313" key="8">
    <source>
        <dbReference type="Proteomes" id="UP001519306"/>
    </source>
</evidence>
<keyword evidence="5" id="KW-0560">Oxidoreductase</keyword>
<dbReference type="Pfam" id="PF21349">
    <property type="entry name" value="RUBY_RBDX"/>
    <property type="match status" value="1"/>
</dbReference>
<comment type="cofactor">
    <cofactor evidence="1">
        <name>Fe(3+)</name>
        <dbReference type="ChEBI" id="CHEBI:29034"/>
    </cofactor>
</comment>
<dbReference type="EMBL" id="JAGGLJ010000021">
    <property type="protein sequence ID" value="MBP2026115.1"/>
    <property type="molecule type" value="Genomic_DNA"/>
</dbReference>
<accession>A0ABS4KFF5</accession>
<proteinExistence type="predicted"/>
<gene>
    <name evidence="7" type="ORF">J2Z71_001673</name>
</gene>
<name>A0ABS4KFF5_9FIRM</name>
<dbReference type="InterPro" id="IPR003953">
    <property type="entry name" value="FAD-dep_OxRdtase_2_FAD-bd"/>
</dbReference>
<evidence type="ECO:0000259" key="6">
    <source>
        <dbReference type="PROSITE" id="PS50903"/>
    </source>
</evidence>
<keyword evidence="3" id="KW-0285">Flavoprotein</keyword>
<dbReference type="Gene3D" id="3.50.50.60">
    <property type="entry name" value="FAD/NAD(P)-binding domain"/>
    <property type="match status" value="2"/>
</dbReference>
<dbReference type="SUPFAM" id="SSF56425">
    <property type="entry name" value="Succinate dehydrogenase/fumarate reductase flavoprotein, catalytic domain"/>
    <property type="match status" value="1"/>
</dbReference>
<dbReference type="InterPro" id="IPR024934">
    <property type="entry name" value="Rubredoxin-like_dom"/>
</dbReference>
<dbReference type="PANTHER" id="PTHR43400:SF10">
    <property type="entry name" value="3-OXOSTEROID 1-DEHYDROGENASE"/>
    <property type="match status" value="1"/>
</dbReference>
<evidence type="ECO:0000256" key="3">
    <source>
        <dbReference type="ARBA" id="ARBA00022630"/>
    </source>
</evidence>
<evidence type="ECO:0000256" key="1">
    <source>
        <dbReference type="ARBA" id="ARBA00001965"/>
    </source>
</evidence>
<keyword evidence="8" id="KW-1185">Reference proteome</keyword>
<dbReference type="InterPro" id="IPR050315">
    <property type="entry name" value="FAD-oxidoreductase_2"/>
</dbReference>
<dbReference type="Gene3D" id="2.20.28.10">
    <property type="match status" value="1"/>
</dbReference>
<dbReference type="PANTHER" id="PTHR43400">
    <property type="entry name" value="FUMARATE REDUCTASE"/>
    <property type="match status" value="1"/>
</dbReference>
<dbReference type="InterPro" id="IPR036188">
    <property type="entry name" value="FAD/NAD-bd_sf"/>
</dbReference>
<keyword evidence="4" id="KW-0274">FAD</keyword>